<keyword evidence="2" id="KW-1185">Reference proteome</keyword>
<dbReference type="EMBL" id="CASHSV030000001">
    <property type="protein sequence ID" value="CAJ2628136.1"/>
    <property type="molecule type" value="Genomic_DNA"/>
</dbReference>
<gene>
    <name evidence="1" type="ORF">MILVUS5_LOCUS442</name>
</gene>
<comment type="caution">
    <text evidence="1">The sequence shown here is derived from an EMBL/GenBank/DDBJ whole genome shotgun (WGS) entry which is preliminary data.</text>
</comment>
<proteinExistence type="predicted"/>
<name>A0ACB0I7R8_TRIPR</name>
<organism evidence="1 2">
    <name type="scientific">Trifolium pratense</name>
    <name type="common">Red clover</name>
    <dbReference type="NCBI Taxonomy" id="57577"/>
    <lineage>
        <taxon>Eukaryota</taxon>
        <taxon>Viridiplantae</taxon>
        <taxon>Streptophyta</taxon>
        <taxon>Embryophyta</taxon>
        <taxon>Tracheophyta</taxon>
        <taxon>Spermatophyta</taxon>
        <taxon>Magnoliopsida</taxon>
        <taxon>eudicotyledons</taxon>
        <taxon>Gunneridae</taxon>
        <taxon>Pentapetalae</taxon>
        <taxon>rosids</taxon>
        <taxon>fabids</taxon>
        <taxon>Fabales</taxon>
        <taxon>Fabaceae</taxon>
        <taxon>Papilionoideae</taxon>
        <taxon>50 kb inversion clade</taxon>
        <taxon>NPAAA clade</taxon>
        <taxon>Hologalegina</taxon>
        <taxon>IRL clade</taxon>
        <taxon>Trifolieae</taxon>
        <taxon>Trifolium</taxon>
    </lineage>
</organism>
<dbReference type="Proteomes" id="UP001177021">
    <property type="component" value="Unassembled WGS sequence"/>
</dbReference>
<protein>
    <submittedName>
        <fullName evidence="1">Uncharacterized protein</fullName>
    </submittedName>
</protein>
<sequence length="541" mass="59780">MAPGKGFGGDVRQGVSYKQSLAKVDPPTIIADNWRGGFKQLGSRRELTATQIRESTMDVAVVEENMKKFEKCWVGKLWDQNDVDSIQFKILMEGFQMISIVYLGLDMVLLSSVEEDGVKNAVTSNKDWWSRCFIEIFLWTLVVWPRGRRVWIRIFGAPLHVWGEDCFGKVVCGFGKLIKLDEPTKSLECLEYARAQVAINCWDTIDKVLDIRVGQDLLVLKLIEERWTGEQGVSNVDTVGLLGNGAKQLFPDTPTPVIVGVSLREGEEIVVQQNKAPLVKDGPTIAMEKAMVVLPDNAFDLLEVGPGGSTKTVGAADVVGSREGEKSHQLLGFGVEVISMGGTDFCRGRMKDRVGLNKVGLNGVLNLKPIRGVGPGGRVDKLIKGSCSLWAQSTNKFGPLNLVVQQEEENVRRACDIEVVSLERFEKQKKALSLLCGPDSLGPGGGASSKTKGSKKQNKKNLLTNSIKQGGLQGVYVLRLLFKTHEEARREMVIGRSWLQILLQKLRTQSKSRPIQRSKAMGRVITVSLMAIWCVTRIKTQ</sequence>
<evidence type="ECO:0000313" key="2">
    <source>
        <dbReference type="Proteomes" id="UP001177021"/>
    </source>
</evidence>
<evidence type="ECO:0000313" key="1">
    <source>
        <dbReference type="EMBL" id="CAJ2628136.1"/>
    </source>
</evidence>
<accession>A0ACB0I7R8</accession>
<reference evidence="1" key="1">
    <citation type="submission" date="2023-10" db="EMBL/GenBank/DDBJ databases">
        <authorList>
            <person name="Rodriguez Cubillos JULIANA M."/>
            <person name="De Vega J."/>
        </authorList>
    </citation>
    <scope>NUCLEOTIDE SEQUENCE</scope>
</reference>